<gene>
    <name evidence="8" type="ORF">B4121_1733</name>
</gene>
<feature type="transmembrane region" description="Helical" evidence="6">
    <location>
        <begin position="298"/>
        <end position="316"/>
    </location>
</feature>
<proteinExistence type="inferred from homology"/>
<dbReference type="InterPro" id="IPR000620">
    <property type="entry name" value="EamA_dom"/>
</dbReference>
<evidence type="ECO:0000256" key="2">
    <source>
        <dbReference type="ARBA" id="ARBA00007362"/>
    </source>
</evidence>
<keyword evidence="3 6" id="KW-0812">Transmembrane</keyword>
<reference evidence="8 9" key="1">
    <citation type="journal article" date="2016" name="Front. Microbiol.">
        <title>High-Level Heat Resistance of Spores of Bacillus amyloliquefaciens and Bacillus licheniformis Results from the Presence of a spoVA Operon in a Tn1546 Transposon.</title>
        <authorList>
            <person name="Berendsen E.M."/>
            <person name="Koning R.A."/>
            <person name="Boekhorst J."/>
            <person name="de Jong A."/>
            <person name="Kuipers O.P."/>
            <person name="Wells-Bennik M.H."/>
        </authorList>
    </citation>
    <scope>NUCLEOTIDE SEQUENCE [LARGE SCALE GENOMIC DNA]</scope>
    <source>
        <strain evidence="8 9">B4121</strain>
    </source>
</reference>
<feature type="transmembrane region" description="Helical" evidence="6">
    <location>
        <begin position="267"/>
        <end position="286"/>
    </location>
</feature>
<dbReference type="AlphaFoldDB" id="A0A7Z0WZ91"/>
<dbReference type="InterPro" id="IPR050638">
    <property type="entry name" value="AA-Vitamin_Transporters"/>
</dbReference>
<evidence type="ECO:0000256" key="4">
    <source>
        <dbReference type="ARBA" id="ARBA00022989"/>
    </source>
</evidence>
<comment type="caution">
    <text evidence="8">The sequence shown here is derived from an EMBL/GenBank/DDBJ whole genome shotgun (WGS) entry which is preliminary data.</text>
</comment>
<keyword evidence="4 6" id="KW-1133">Transmembrane helix</keyword>
<evidence type="ECO:0000259" key="7">
    <source>
        <dbReference type="Pfam" id="PF00892"/>
    </source>
</evidence>
<dbReference type="InterPro" id="IPR037185">
    <property type="entry name" value="EmrE-like"/>
</dbReference>
<dbReference type="Proteomes" id="UP000185604">
    <property type="component" value="Unassembled WGS sequence"/>
</dbReference>
<accession>A0A7Z0WZ91</accession>
<feature type="domain" description="EamA" evidence="7">
    <location>
        <begin position="52"/>
        <end position="192"/>
    </location>
</feature>
<evidence type="ECO:0000256" key="6">
    <source>
        <dbReference type="SAM" id="Phobius"/>
    </source>
</evidence>
<feature type="transmembrane region" description="Helical" evidence="6">
    <location>
        <begin position="207"/>
        <end position="227"/>
    </location>
</feature>
<dbReference type="EMBL" id="LKPO01000009">
    <property type="protein sequence ID" value="OLF94903.1"/>
    <property type="molecule type" value="Genomic_DNA"/>
</dbReference>
<dbReference type="PANTHER" id="PTHR32322">
    <property type="entry name" value="INNER MEMBRANE TRANSPORTER"/>
    <property type="match status" value="1"/>
</dbReference>
<evidence type="ECO:0000256" key="1">
    <source>
        <dbReference type="ARBA" id="ARBA00004127"/>
    </source>
</evidence>
<feature type="transmembrane region" description="Helical" evidence="6">
    <location>
        <begin position="53"/>
        <end position="75"/>
    </location>
</feature>
<feature type="domain" description="EamA" evidence="7">
    <location>
        <begin position="207"/>
        <end position="339"/>
    </location>
</feature>
<organism evidence="8 9">
    <name type="scientific">Bacillus paralicheniformis</name>
    <dbReference type="NCBI Taxonomy" id="1648923"/>
    <lineage>
        <taxon>Bacteria</taxon>
        <taxon>Bacillati</taxon>
        <taxon>Bacillota</taxon>
        <taxon>Bacilli</taxon>
        <taxon>Bacillales</taxon>
        <taxon>Bacillaceae</taxon>
        <taxon>Bacillus</taxon>
    </lineage>
</organism>
<feature type="transmembrane region" description="Helical" evidence="6">
    <location>
        <begin position="178"/>
        <end position="195"/>
    </location>
</feature>
<protein>
    <submittedName>
        <fullName evidence="8">Permease of the drug/metabolite transporter (DMT) superfamily</fullName>
    </submittedName>
</protein>
<feature type="transmembrane region" description="Helical" evidence="6">
    <location>
        <begin position="121"/>
        <end position="142"/>
    </location>
</feature>
<keyword evidence="5 6" id="KW-0472">Membrane</keyword>
<comment type="similarity">
    <text evidence="2">Belongs to the EamA transporter family.</text>
</comment>
<evidence type="ECO:0000256" key="5">
    <source>
        <dbReference type="ARBA" id="ARBA00023136"/>
    </source>
</evidence>
<evidence type="ECO:0000313" key="9">
    <source>
        <dbReference type="Proteomes" id="UP000185604"/>
    </source>
</evidence>
<feature type="transmembrane region" description="Helical" evidence="6">
    <location>
        <begin position="234"/>
        <end position="255"/>
    </location>
</feature>
<feature type="transmembrane region" description="Helical" evidence="6">
    <location>
        <begin position="322"/>
        <end position="340"/>
    </location>
</feature>
<feature type="transmembrane region" description="Helical" evidence="6">
    <location>
        <begin position="148"/>
        <end position="166"/>
    </location>
</feature>
<sequence length="354" mass="37940">MLHLIHFMKILFIYFMRSFFAEGGCGLVDHLLKYAIYRIQKRVKDMKSAHVKGVLMVLAGASLWGLSGSAAQYIFERGAVEAGSLVSVRLLASGVILLLYVSMKNGFQHVCQIWKKKTDICSILVFSIFGMLAVQYTFFASIEKGNAAAAAILQYLAPFFVLFYLYVKKELPPKGKDAVLTLLALFGVFLLLTGGRPDSLYIPAEAAVWGILSGGALAFYTVFAGGLIQSFGALTVTGWGMLVGGAGISFLFPPFRFDLSHIGAGEAAAILFVVLCGTALAFALYIGSLSYLSAKETSCLSCAEPLAAVLSSAVWLGVPFNAFQGAGTVMVIITVIILSLSRESKAGDSVNERV</sequence>
<dbReference type="Pfam" id="PF00892">
    <property type="entry name" value="EamA"/>
    <property type="match status" value="2"/>
</dbReference>
<feature type="transmembrane region" description="Helical" evidence="6">
    <location>
        <begin position="81"/>
        <end position="101"/>
    </location>
</feature>
<dbReference type="GO" id="GO:0016020">
    <property type="term" value="C:membrane"/>
    <property type="evidence" value="ECO:0007669"/>
    <property type="project" value="UniProtKB-SubCell"/>
</dbReference>
<evidence type="ECO:0000256" key="3">
    <source>
        <dbReference type="ARBA" id="ARBA00022692"/>
    </source>
</evidence>
<dbReference type="PANTHER" id="PTHR32322:SF2">
    <property type="entry name" value="EAMA DOMAIN-CONTAINING PROTEIN"/>
    <property type="match status" value="1"/>
</dbReference>
<dbReference type="SUPFAM" id="SSF103481">
    <property type="entry name" value="Multidrug resistance efflux transporter EmrE"/>
    <property type="match status" value="2"/>
</dbReference>
<feature type="transmembrane region" description="Helical" evidence="6">
    <location>
        <begin position="12"/>
        <end position="32"/>
    </location>
</feature>
<comment type="subcellular location">
    <subcellularLocation>
        <location evidence="1">Endomembrane system</location>
        <topology evidence="1">Multi-pass membrane protein</topology>
    </subcellularLocation>
</comment>
<name>A0A7Z0WZ91_9BACI</name>
<evidence type="ECO:0000313" key="8">
    <source>
        <dbReference type="EMBL" id="OLF94903.1"/>
    </source>
</evidence>